<evidence type="ECO:0000256" key="4">
    <source>
        <dbReference type="ARBA" id="ARBA00022777"/>
    </source>
</evidence>
<accession>A0A9N9CM24</accession>
<evidence type="ECO:0000313" key="11">
    <source>
        <dbReference type="Proteomes" id="UP000789572"/>
    </source>
</evidence>
<evidence type="ECO:0000256" key="8">
    <source>
        <dbReference type="SAM" id="MobiDB-lite"/>
    </source>
</evidence>
<reference evidence="10" key="1">
    <citation type="submission" date="2021-06" db="EMBL/GenBank/DDBJ databases">
        <authorList>
            <person name="Kallberg Y."/>
            <person name="Tangrot J."/>
            <person name="Rosling A."/>
        </authorList>
    </citation>
    <scope>NUCLEOTIDE SEQUENCE</scope>
    <source>
        <strain evidence="10">IA702</strain>
    </source>
</reference>
<evidence type="ECO:0000256" key="1">
    <source>
        <dbReference type="ARBA" id="ARBA00006155"/>
    </source>
</evidence>
<sequence>MARRTISPQHFYQNRILDQYAYQSAKTITLRQLVFFGRNLNEDKLIQSGNYVRKELPVRLAHRIRDFQNLPFIVGTNSFISTVYELYWSAFDRLRSFPEIKTIEDNHMFCETLKGLLREHLVVLPQLARGMMECSNHISQALIDRFMYTMLRSRISRRVLAEQQIALTTNWNKYGHSGFYSDGCIGVVNTKCNARDTVERCATVTRDAYRTYYGVEPPEVVFDGRENVVFTYIPDHIEYVLYELLKNSIRATIETYSPEVVNGVMEDMGSDTKAPEATQDTNETKEVQATSSFAQPSSRPHFAHETTPRSRPLAPSATLASKTPSYPPIRVTVSSSSTDVHFRISDQGGGIPESIYPHIWSFPSLKFKKFTNLDKVSQMAATLRERQEKIIHPMLKLGIGLRMSKVYCEYWGGGLTVFSMDGYGTDAYIKITRLGNKEENIV</sequence>
<organism evidence="10 11">
    <name type="scientific">Paraglomus occultum</name>
    <dbReference type="NCBI Taxonomy" id="144539"/>
    <lineage>
        <taxon>Eukaryota</taxon>
        <taxon>Fungi</taxon>
        <taxon>Fungi incertae sedis</taxon>
        <taxon>Mucoromycota</taxon>
        <taxon>Glomeromycotina</taxon>
        <taxon>Glomeromycetes</taxon>
        <taxon>Paraglomerales</taxon>
        <taxon>Paraglomeraceae</taxon>
        <taxon>Paraglomus</taxon>
    </lineage>
</organism>
<dbReference type="InterPro" id="IPR039028">
    <property type="entry name" value="BCKD/PDK"/>
</dbReference>
<dbReference type="EMBL" id="CAJVPJ010001886">
    <property type="protein sequence ID" value="CAG8606808.1"/>
    <property type="molecule type" value="Genomic_DNA"/>
</dbReference>
<dbReference type="Pfam" id="PF10436">
    <property type="entry name" value="BCDHK_Adom3"/>
    <property type="match status" value="1"/>
</dbReference>
<dbReference type="AlphaFoldDB" id="A0A9N9CM24"/>
<dbReference type="GO" id="GO:0005524">
    <property type="term" value="F:ATP binding"/>
    <property type="evidence" value="ECO:0007669"/>
    <property type="project" value="UniProtKB-UniRule"/>
</dbReference>
<dbReference type="SUPFAM" id="SSF69012">
    <property type="entry name" value="alpha-ketoacid dehydrogenase kinase, N-terminal domain"/>
    <property type="match status" value="1"/>
</dbReference>
<evidence type="ECO:0000256" key="2">
    <source>
        <dbReference type="ARBA" id="ARBA00022679"/>
    </source>
</evidence>
<comment type="caution">
    <text evidence="10">The sequence shown here is derived from an EMBL/GenBank/DDBJ whole genome shotgun (WGS) entry which is preliminary data.</text>
</comment>
<evidence type="ECO:0000313" key="10">
    <source>
        <dbReference type="EMBL" id="CAG8606808.1"/>
    </source>
</evidence>
<name>A0A9N9CM24_9GLOM</name>
<evidence type="ECO:0000256" key="3">
    <source>
        <dbReference type="ARBA" id="ARBA00022741"/>
    </source>
</evidence>
<evidence type="ECO:0000259" key="9">
    <source>
        <dbReference type="Pfam" id="PF10436"/>
    </source>
</evidence>
<dbReference type="GO" id="GO:0010906">
    <property type="term" value="P:regulation of glucose metabolic process"/>
    <property type="evidence" value="ECO:0007669"/>
    <property type="project" value="TreeGrafter"/>
</dbReference>
<evidence type="ECO:0000256" key="6">
    <source>
        <dbReference type="ARBA" id="ARBA00023128"/>
    </source>
</evidence>
<proteinExistence type="inferred from homology"/>
<keyword evidence="5 7" id="KW-0067">ATP-binding</keyword>
<dbReference type="PANTHER" id="PTHR11947:SF25">
    <property type="entry name" value="[PYRUVATE DEHYDROGENASE (ACETYL-TRANSFERRING)] KINASE 2, MITOCHONDRIAL"/>
    <property type="match status" value="1"/>
</dbReference>
<feature type="region of interest" description="Disordered" evidence="8">
    <location>
        <begin position="267"/>
        <end position="324"/>
    </location>
</feature>
<feature type="non-terminal residue" evidence="10">
    <location>
        <position position="442"/>
    </location>
</feature>
<evidence type="ECO:0000256" key="5">
    <source>
        <dbReference type="ARBA" id="ARBA00022840"/>
    </source>
</evidence>
<dbReference type="InterPro" id="IPR036890">
    <property type="entry name" value="HATPase_C_sf"/>
</dbReference>
<protein>
    <recommendedName>
        <fullName evidence="7">Protein-serine/threonine kinase</fullName>
        <ecNumber evidence="7">2.7.11.-</ecNumber>
    </recommendedName>
</protein>
<dbReference type="GO" id="GO:0004740">
    <property type="term" value="F:pyruvate dehydrogenase (acetyl-transferring) kinase activity"/>
    <property type="evidence" value="ECO:0007669"/>
    <property type="project" value="TreeGrafter"/>
</dbReference>
<feature type="domain" description="Branched-chain alpha-ketoacid dehydrogenase kinase/Pyruvate dehydrogenase kinase N-terminal" evidence="9">
    <location>
        <begin position="28"/>
        <end position="187"/>
    </location>
</feature>
<comment type="similarity">
    <text evidence="1 7">Belongs to the PDK/BCKDK protein kinase family.</text>
</comment>
<comment type="subcellular location">
    <subcellularLocation>
        <location evidence="7">Mitochondrion matrix</location>
    </subcellularLocation>
</comment>
<keyword evidence="3 7" id="KW-0547">Nucleotide-binding</keyword>
<dbReference type="Gene3D" id="3.30.565.10">
    <property type="entry name" value="Histidine kinase-like ATPase, C-terminal domain"/>
    <property type="match status" value="1"/>
</dbReference>
<dbReference type="Gene3D" id="1.20.140.20">
    <property type="entry name" value="Alpha-ketoacid/pyruvate dehydrogenase kinase, N-terminal domain"/>
    <property type="match status" value="1"/>
</dbReference>
<keyword evidence="2 7" id="KW-0808">Transferase</keyword>
<dbReference type="EC" id="2.7.11.-" evidence="7"/>
<gene>
    <name evidence="10" type="ORF">POCULU_LOCUS7749</name>
</gene>
<dbReference type="GO" id="GO:0005759">
    <property type="term" value="C:mitochondrial matrix"/>
    <property type="evidence" value="ECO:0007669"/>
    <property type="project" value="UniProtKB-SubCell"/>
</dbReference>
<dbReference type="SUPFAM" id="SSF55874">
    <property type="entry name" value="ATPase domain of HSP90 chaperone/DNA topoisomerase II/histidine kinase"/>
    <property type="match status" value="2"/>
</dbReference>
<dbReference type="PANTHER" id="PTHR11947">
    <property type="entry name" value="PYRUVATE DEHYDROGENASE KINASE"/>
    <property type="match status" value="1"/>
</dbReference>
<keyword evidence="4 7" id="KW-0418">Kinase</keyword>
<evidence type="ECO:0000256" key="7">
    <source>
        <dbReference type="RuleBase" id="RU366032"/>
    </source>
</evidence>
<feature type="compositionally biased region" description="Polar residues" evidence="8">
    <location>
        <begin position="287"/>
        <end position="298"/>
    </location>
</feature>
<keyword evidence="11" id="KW-1185">Reference proteome</keyword>
<dbReference type="OrthoDB" id="407390at2759"/>
<dbReference type="InterPro" id="IPR018955">
    <property type="entry name" value="BCDHK/PDK_N"/>
</dbReference>
<dbReference type="Proteomes" id="UP000789572">
    <property type="component" value="Unassembled WGS sequence"/>
</dbReference>
<keyword evidence="6 7" id="KW-0496">Mitochondrion</keyword>
<dbReference type="InterPro" id="IPR036784">
    <property type="entry name" value="AK/P_DHK_N_sf"/>
</dbReference>